<dbReference type="KEGG" id="samy:DB32_004198"/>
<evidence type="ECO:0000256" key="1">
    <source>
        <dbReference type="SAM" id="MobiDB-lite"/>
    </source>
</evidence>
<keyword evidence="4" id="KW-1185">Reference proteome</keyword>
<dbReference type="Proteomes" id="UP000034883">
    <property type="component" value="Chromosome"/>
</dbReference>
<keyword evidence="2" id="KW-1133">Transmembrane helix</keyword>
<evidence type="ECO:0000313" key="3">
    <source>
        <dbReference type="EMBL" id="AKF07049.1"/>
    </source>
</evidence>
<keyword evidence="2" id="KW-0472">Membrane</keyword>
<dbReference type="EMBL" id="CP011125">
    <property type="protein sequence ID" value="AKF07049.1"/>
    <property type="molecule type" value="Genomic_DNA"/>
</dbReference>
<feature type="transmembrane region" description="Helical" evidence="2">
    <location>
        <begin position="68"/>
        <end position="87"/>
    </location>
</feature>
<proteinExistence type="predicted"/>
<reference evidence="3 4" key="1">
    <citation type="submission" date="2015-03" db="EMBL/GenBank/DDBJ databases">
        <title>Genome assembly of Sandaracinus amylolyticus DSM 53668.</title>
        <authorList>
            <person name="Sharma G."/>
            <person name="Subramanian S."/>
        </authorList>
    </citation>
    <scope>NUCLEOTIDE SEQUENCE [LARGE SCALE GENOMIC DNA]</scope>
    <source>
        <strain evidence="3 4">DSM 53668</strain>
    </source>
</reference>
<keyword evidence="2" id="KW-0812">Transmembrane</keyword>
<protein>
    <recommendedName>
        <fullName evidence="5">PH domain-containing protein</fullName>
    </recommendedName>
</protein>
<dbReference type="STRING" id="927083.DB32_004198"/>
<feature type="transmembrane region" description="Helical" evidence="2">
    <location>
        <begin position="38"/>
        <end position="56"/>
    </location>
</feature>
<feature type="transmembrane region" description="Helical" evidence="2">
    <location>
        <begin position="254"/>
        <end position="277"/>
    </location>
</feature>
<evidence type="ECO:0000313" key="4">
    <source>
        <dbReference type="Proteomes" id="UP000034883"/>
    </source>
</evidence>
<gene>
    <name evidence="3" type="ORF">DB32_004198</name>
</gene>
<dbReference type="AlphaFoldDB" id="A0A0F6SFJ4"/>
<evidence type="ECO:0008006" key="5">
    <source>
        <dbReference type="Google" id="ProtNLM"/>
    </source>
</evidence>
<evidence type="ECO:0000256" key="2">
    <source>
        <dbReference type="SAM" id="Phobius"/>
    </source>
</evidence>
<sequence>MSEWIETARAVARGTREAPAGWQVIRGERPALIDAESVRGLLATMVAVIAWAGAVFREMVAGTPLDPLALFMRLVALAMTVRAALFLRELWQRVRVWSRATSSTLVLAPEGLYAQLPDEEAAVDKHEIVGVSERGVWQSRSAGRRYSPVYVVVASAMRTHVELPPIFDATPGVLAERLMRWRGVIELPEEPQFPAPASLASKVYDDAARGIRDPGTLVIQHGDGWIRRGPWATVLLGIAIVEGFLRASPEERDALGAAVVFTAGMALVLTPVVWVWLTRRSIAPRQGLAMVMTPAELLMRTRAGVLRVRWSNLQRLSIDTRGRLSPIEGWAIHRALVIKRKDGPPITYDEAFLGVPAEVALTLCDAHASGALLPASGELSRELPEPTADRGTEREPGDTSEPGDR</sequence>
<feature type="compositionally biased region" description="Basic and acidic residues" evidence="1">
    <location>
        <begin position="379"/>
        <end position="405"/>
    </location>
</feature>
<name>A0A0F6SFJ4_9BACT</name>
<organism evidence="3 4">
    <name type="scientific">Sandaracinus amylolyticus</name>
    <dbReference type="NCBI Taxonomy" id="927083"/>
    <lineage>
        <taxon>Bacteria</taxon>
        <taxon>Pseudomonadati</taxon>
        <taxon>Myxococcota</taxon>
        <taxon>Polyangia</taxon>
        <taxon>Polyangiales</taxon>
        <taxon>Sandaracinaceae</taxon>
        <taxon>Sandaracinus</taxon>
    </lineage>
</organism>
<feature type="region of interest" description="Disordered" evidence="1">
    <location>
        <begin position="375"/>
        <end position="405"/>
    </location>
</feature>
<accession>A0A0F6SFJ4</accession>
<dbReference type="RefSeq" id="WP_053234351.1">
    <property type="nucleotide sequence ID" value="NZ_CP011125.1"/>
</dbReference>